<proteinExistence type="predicted"/>
<evidence type="ECO:0000313" key="2">
    <source>
        <dbReference type="EMBL" id="CEM53809.1"/>
    </source>
</evidence>
<evidence type="ECO:0000256" key="1">
    <source>
        <dbReference type="SAM" id="MobiDB-lite"/>
    </source>
</evidence>
<protein>
    <submittedName>
        <fullName evidence="2">Uncharacterized protein</fullName>
    </submittedName>
</protein>
<name>A0A0G4I9K6_9ALVE</name>
<dbReference type="EMBL" id="CDMZ01005728">
    <property type="protein sequence ID" value="CEM53809.1"/>
    <property type="molecule type" value="Genomic_DNA"/>
</dbReference>
<feature type="region of interest" description="Disordered" evidence="1">
    <location>
        <begin position="211"/>
        <end position="262"/>
    </location>
</feature>
<gene>
    <name evidence="2" type="ORF">Cvel_12274</name>
</gene>
<dbReference type="VEuPathDB" id="CryptoDB:Cvel_12274"/>
<organism evidence="2">
    <name type="scientific">Chromera velia CCMP2878</name>
    <dbReference type="NCBI Taxonomy" id="1169474"/>
    <lineage>
        <taxon>Eukaryota</taxon>
        <taxon>Sar</taxon>
        <taxon>Alveolata</taxon>
        <taxon>Colpodellida</taxon>
        <taxon>Chromeraceae</taxon>
        <taxon>Chromera</taxon>
    </lineage>
</organism>
<reference evidence="2" key="1">
    <citation type="submission" date="2014-11" db="EMBL/GenBank/DDBJ databases">
        <authorList>
            <person name="Otto D Thomas"/>
            <person name="Naeem Raeece"/>
        </authorList>
    </citation>
    <scope>NUCLEOTIDE SEQUENCE</scope>
</reference>
<accession>A0A0G4I9K6</accession>
<sequence>MPRKGEEAEYSLLFSCRPREYARAEVLQHCSSLEVNMERLARAGTLCMVSKQTGDDFKSLDEARKTVKDAPMPDGKSYKFFDQGEADFMDRLADNSVRLVLERKSAKDFVAHIEKKLKETTGKDPQVKLLGMHSTGAPLMIHCIDGKPATPWAFFASYMGADGQKQCSVAELAMGKPEMFVTQMIFPEDSNADAQPGGNAVTLMSQIFQRTPEGGLQPRPDVFGSGGRGGRDEAKEDDSSEPPTTRTQEEQDKGEYPNYPSN</sequence>
<dbReference type="AlphaFoldDB" id="A0A0G4I9K6"/>